<feature type="non-terminal residue" evidence="1">
    <location>
        <position position="60"/>
    </location>
</feature>
<keyword evidence="2" id="KW-1185">Reference proteome</keyword>
<protein>
    <submittedName>
        <fullName evidence="1">Uncharacterized protein</fullName>
    </submittedName>
</protein>
<accession>A0AA38GID4</accession>
<dbReference type="Proteomes" id="UP000824469">
    <property type="component" value="Unassembled WGS sequence"/>
</dbReference>
<dbReference type="AlphaFoldDB" id="A0AA38GID4"/>
<name>A0AA38GID4_TAXCH</name>
<evidence type="ECO:0000313" key="2">
    <source>
        <dbReference type="Proteomes" id="UP000824469"/>
    </source>
</evidence>
<dbReference type="EMBL" id="JAHRHJ020000003">
    <property type="protein sequence ID" value="KAH9321765.1"/>
    <property type="molecule type" value="Genomic_DNA"/>
</dbReference>
<reference evidence="1 2" key="1">
    <citation type="journal article" date="2021" name="Nat. Plants">
        <title>The Taxus genome provides insights into paclitaxel biosynthesis.</title>
        <authorList>
            <person name="Xiong X."/>
            <person name="Gou J."/>
            <person name="Liao Q."/>
            <person name="Li Y."/>
            <person name="Zhou Q."/>
            <person name="Bi G."/>
            <person name="Li C."/>
            <person name="Du R."/>
            <person name="Wang X."/>
            <person name="Sun T."/>
            <person name="Guo L."/>
            <person name="Liang H."/>
            <person name="Lu P."/>
            <person name="Wu Y."/>
            <person name="Zhang Z."/>
            <person name="Ro D.K."/>
            <person name="Shang Y."/>
            <person name="Huang S."/>
            <person name="Yan J."/>
        </authorList>
    </citation>
    <scope>NUCLEOTIDE SEQUENCE [LARGE SCALE GENOMIC DNA]</scope>
    <source>
        <strain evidence="1">Ta-2019</strain>
    </source>
</reference>
<dbReference type="PANTHER" id="PTHR35110">
    <property type="entry name" value="EXPRESSED PROTEIN"/>
    <property type="match status" value="1"/>
</dbReference>
<dbReference type="PANTHER" id="PTHR35110:SF1">
    <property type="entry name" value="EXPRESSED PROTEIN"/>
    <property type="match status" value="1"/>
</dbReference>
<comment type="caution">
    <text evidence="1">The sequence shown here is derived from an EMBL/GenBank/DDBJ whole genome shotgun (WGS) entry which is preliminary data.</text>
</comment>
<proteinExistence type="predicted"/>
<gene>
    <name evidence="1" type="ORF">KI387_016404</name>
</gene>
<evidence type="ECO:0000313" key="1">
    <source>
        <dbReference type="EMBL" id="KAH9321765.1"/>
    </source>
</evidence>
<sequence>MFATAIRCFARRRATSRRPSSDFKNPNIPPEDCQIVCRVIHDILREHGPLPVADVWDHVE</sequence>
<organism evidence="1 2">
    <name type="scientific">Taxus chinensis</name>
    <name type="common">Chinese yew</name>
    <name type="synonym">Taxus wallichiana var. chinensis</name>
    <dbReference type="NCBI Taxonomy" id="29808"/>
    <lineage>
        <taxon>Eukaryota</taxon>
        <taxon>Viridiplantae</taxon>
        <taxon>Streptophyta</taxon>
        <taxon>Embryophyta</taxon>
        <taxon>Tracheophyta</taxon>
        <taxon>Spermatophyta</taxon>
        <taxon>Pinopsida</taxon>
        <taxon>Pinidae</taxon>
        <taxon>Conifers II</taxon>
        <taxon>Cupressales</taxon>
        <taxon>Taxaceae</taxon>
        <taxon>Taxus</taxon>
    </lineage>
</organism>